<keyword evidence="2 5" id="KW-0645">Protease</keyword>
<evidence type="ECO:0000256" key="2">
    <source>
        <dbReference type="ARBA" id="ARBA00022670"/>
    </source>
</evidence>
<dbReference type="InterPro" id="IPR015500">
    <property type="entry name" value="Peptidase_S8_subtilisin-rel"/>
</dbReference>
<dbReference type="Gene3D" id="2.60.34.10">
    <property type="entry name" value="Substrate Binding Domain Of DNAk, Chain A, domain 1"/>
    <property type="match status" value="1"/>
</dbReference>
<accession>K2G0Z7</accession>
<feature type="active site" description="Charge relay system" evidence="5">
    <location>
        <position position="190"/>
    </location>
</feature>
<evidence type="ECO:0000313" key="8">
    <source>
        <dbReference type="EMBL" id="EKE28908.1"/>
    </source>
</evidence>
<keyword evidence="6" id="KW-0472">Membrane</keyword>
<dbReference type="InterPro" id="IPR050131">
    <property type="entry name" value="Peptidase_S8_subtilisin-like"/>
</dbReference>
<proteinExistence type="inferred from homology"/>
<feature type="transmembrane region" description="Helical" evidence="6">
    <location>
        <begin position="66"/>
        <end position="84"/>
    </location>
</feature>
<feature type="active site" description="Charge relay system" evidence="5">
    <location>
        <position position="367"/>
    </location>
</feature>
<dbReference type="SUPFAM" id="SSF52743">
    <property type="entry name" value="Subtilisin-like"/>
    <property type="match status" value="1"/>
</dbReference>
<dbReference type="InterPro" id="IPR023827">
    <property type="entry name" value="Peptidase_S8_Asp-AS"/>
</dbReference>
<dbReference type="GO" id="GO:0006508">
    <property type="term" value="P:proteolysis"/>
    <property type="evidence" value="ECO:0007669"/>
    <property type="project" value="UniProtKB-KW"/>
</dbReference>
<name>K2G0Z7_9BACT</name>
<organism evidence="8">
    <name type="scientific">uncultured bacterium</name>
    <name type="common">gcode 4</name>
    <dbReference type="NCBI Taxonomy" id="1234023"/>
    <lineage>
        <taxon>Bacteria</taxon>
        <taxon>environmental samples</taxon>
    </lineage>
</organism>
<evidence type="ECO:0000259" key="7">
    <source>
        <dbReference type="Pfam" id="PF00082"/>
    </source>
</evidence>
<keyword evidence="3 5" id="KW-0378">Hydrolase</keyword>
<comment type="similarity">
    <text evidence="1 5">Belongs to the peptidase S8 family.</text>
</comment>
<dbReference type="PROSITE" id="PS51892">
    <property type="entry name" value="SUBTILASE"/>
    <property type="match status" value="1"/>
</dbReference>
<evidence type="ECO:0000256" key="3">
    <source>
        <dbReference type="ARBA" id="ARBA00022801"/>
    </source>
</evidence>
<dbReference type="PROSITE" id="PS00136">
    <property type="entry name" value="SUBTILASE_ASP"/>
    <property type="match status" value="1"/>
</dbReference>
<dbReference type="SUPFAM" id="SSF100920">
    <property type="entry name" value="Heat shock protein 70kD (HSP70), peptide-binding domain"/>
    <property type="match status" value="1"/>
</dbReference>
<gene>
    <name evidence="8" type="ORF">ACD_2C00266G0014</name>
</gene>
<dbReference type="Gene3D" id="3.40.50.200">
    <property type="entry name" value="Peptidase S8/S53 domain"/>
    <property type="match status" value="1"/>
</dbReference>
<sequence length="706" mass="81642">MGKAIEEQSPWVSEDMNLLNDSIMDSGIGIDSYPLPRKPASATDGSKPWETGGFGHNSTWKQIFKLLVLIAMIIWIMLLIMYLLRDKAPSGESFRWMIKKSEISRLNSKDYELHDIDDEYYEITTTNKEVINNPLVQKDSFFELKAVAPDASENDCKWLKNWDKSVLWNDKFVEDYLSKIKDRPKVAIIDTGINEKNPQLKNNINKNDSVNIIKQGNPIEDKNWHWTNIAAIISRYVPNAEMIIIKASSWESKKVSYIDTIKAINYAIKKKPDVINISFWWWEIKKIDALQKAISKADSMWIIIVVSGWSVEDDMRNSFPSSYSWLITVWSLDSRIRVSNFSSISSDVLSPGECILSANDRFVNGNSYAAPVVTSLILLSKITVKNAGGAESYKKELKSSSDSKGWIQIPNIPKLLKISDDDNEYKKNIEWIKKDLDKADKFFDKFKDDAKKDKTAEWYEKLLSDLKPKLMKVQSDLKIKSSKINKIYAKNWIDLTKNSKINWEIEKDLSAISGFLNWDKLILEVTQEKRLKRTLWVDSCIINVSNLKCWKWKGAISESCSNRFEWWKNLICGMFVPIISSGAQLPATWNWKYVTILNNQEFLPIIILEWDDRISKNNKQIWKVVLEKLPKKVAWEAWGNVRFQVDLSWALSVKVTDINNKNNVVNSRIENLLGTETSIHPTWITQRNLKKIDEIQELLKQSITKL</sequence>
<dbReference type="EMBL" id="AMFJ01000266">
    <property type="protein sequence ID" value="EKE28908.1"/>
    <property type="molecule type" value="Genomic_DNA"/>
</dbReference>
<dbReference type="PANTHER" id="PTHR43806:SF11">
    <property type="entry name" value="CEREVISIN-RELATED"/>
    <property type="match status" value="1"/>
</dbReference>
<dbReference type="PRINTS" id="PR00723">
    <property type="entry name" value="SUBTILISIN"/>
</dbReference>
<dbReference type="InterPro" id="IPR029047">
    <property type="entry name" value="HSP70_peptide-bd_sf"/>
</dbReference>
<dbReference type="Pfam" id="PF00082">
    <property type="entry name" value="Peptidase_S8"/>
    <property type="match status" value="1"/>
</dbReference>
<comment type="caution">
    <text evidence="8">The sequence shown here is derived from an EMBL/GenBank/DDBJ whole genome shotgun (WGS) entry which is preliminary data.</text>
</comment>
<keyword evidence="4 5" id="KW-0720">Serine protease</keyword>
<reference evidence="8" key="1">
    <citation type="journal article" date="2012" name="Science">
        <title>Fermentation, hydrogen, and sulfur metabolism in multiple uncultivated bacterial phyla.</title>
        <authorList>
            <person name="Wrighton K.C."/>
            <person name="Thomas B.C."/>
            <person name="Sharon I."/>
            <person name="Miller C.S."/>
            <person name="Castelle C.J."/>
            <person name="VerBerkmoes N.C."/>
            <person name="Wilkins M.J."/>
            <person name="Hettich R.L."/>
            <person name="Lipton M.S."/>
            <person name="Williams K.H."/>
            <person name="Long P.E."/>
            <person name="Banfield J.F."/>
        </authorList>
    </citation>
    <scope>NUCLEOTIDE SEQUENCE [LARGE SCALE GENOMIC DNA]</scope>
</reference>
<keyword evidence="6" id="KW-0812">Transmembrane</keyword>
<dbReference type="CDD" id="cd00306">
    <property type="entry name" value="Peptidases_S8_S53"/>
    <property type="match status" value="1"/>
</dbReference>
<evidence type="ECO:0000256" key="5">
    <source>
        <dbReference type="PROSITE-ProRule" id="PRU01240"/>
    </source>
</evidence>
<evidence type="ECO:0000256" key="6">
    <source>
        <dbReference type="SAM" id="Phobius"/>
    </source>
</evidence>
<dbReference type="AlphaFoldDB" id="K2G0Z7"/>
<dbReference type="GO" id="GO:0004252">
    <property type="term" value="F:serine-type endopeptidase activity"/>
    <property type="evidence" value="ECO:0007669"/>
    <property type="project" value="UniProtKB-UniRule"/>
</dbReference>
<evidence type="ECO:0000256" key="1">
    <source>
        <dbReference type="ARBA" id="ARBA00011073"/>
    </source>
</evidence>
<evidence type="ECO:0000256" key="4">
    <source>
        <dbReference type="ARBA" id="ARBA00022825"/>
    </source>
</evidence>
<feature type="active site" description="Charge relay system" evidence="5">
    <location>
        <position position="225"/>
    </location>
</feature>
<dbReference type="InterPro" id="IPR036852">
    <property type="entry name" value="Peptidase_S8/S53_dom_sf"/>
</dbReference>
<dbReference type="InterPro" id="IPR000209">
    <property type="entry name" value="Peptidase_S8/S53_dom"/>
</dbReference>
<feature type="domain" description="Peptidase S8/S53" evidence="7">
    <location>
        <begin position="184"/>
        <end position="399"/>
    </location>
</feature>
<protein>
    <recommendedName>
        <fullName evidence="7">Peptidase S8/S53 domain-containing protein</fullName>
    </recommendedName>
</protein>
<dbReference type="PANTHER" id="PTHR43806">
    <property type="entry name" value="PEPTIDASE S8"/>
    <property type="match status" value="1"/>
</dbReference>
<keyword evidence="6" id="KW-1133">Transmembrane helix</keyword>